<dbReference type="PRINTS" id="PR00507">
    <property type="entry name" value="N12N6MTFRASE"/>
</dbReference>
<dbReference type="Pfam" id="PF12161">
    <property type="entry name" value="HsdM_N"/>
    <property type="match status" value="1"/>
</dbReference>
<keyword evidence="3 10" id="KW-0489">Methyltransferase</keyword>
<feature type="domain" description="N6 adenine-specific DNA methyltransferase N-terminal" evidence="9">
    <location>
        <begin position="16"/>
        <end position="162"/>
    </location>
</feature>
<dbReference type="EMBL" id="JANDWZ010000002">
    <property type="protein sequence ID" value="MCP9563331.1"/>
    <property type="molecule type" value="Genomic_DNA"/>
</dbReference>
<dbReference type="Proteomes" id="UP001205531">
    <property type="component" value="Unassembled WGS sequence"/>
</dbReference>
<dbReference type="InterPro" id="IPR029063">
    <property type="entry name" value="SAM-dependent_MTases_sf"/>
</dbReference>
<evidence type="ECO:0000256" key="3">
    <source>
        <dbReference type="ARBA" id="ARBA00022603"/>
    </source>
</evidence>
<keyword evidence="4" id="KW-0808">Transferase</keyword>
<proteinExistence type="inferred from homology"/>
<evidence type="ECO:0000256" key="7">
    <source>
        <dbReference type="ARBA" id="ARBA00047942"/>
    </source>
</evidence>
<keyword evidence="6" id="KW-0680">Restriction system</keyword>
<keyword evidence="5" id="KW-0949">S-adenosyl-L-methionine</keyword>
<dbReference type="PANTHER" id="PTHR42998">
    <property type="entry name" value="TYPE I RESTRICTION ENZYME HINDVIIP M PROTEIN-RELATED"/>
    <property type="match status" value="1"/>
</dbReference>
<evidence type="ECO:0000259" key="9">
    <source>
        <dbReference type="Pfam" id="PF12161"/>
    </source>
</evidence>
<feature type="domain" description="DNA methylase adenine-specific" evidence="8">
    <location>
        <begin position="173"/>
        <end position="493"/>
    </location>
</feature>
<dbReference type="InterPro" id="IPR003356">
    <property type="entry name" value="DNA_methylase_A-5"/>
</dbReference>
<sequence>MAKKVATKKVKEETLETILFNCRNHLRGRAQMTDKRDLLLTLVFIKFLGDRFNQQRESLKADIANQGIKDESFIQMQLNSPSSYQKDGVFFLTKDCLWDELIELNSTKLALAFDNCIKQLETIEVGKDINNVPVRPLKNALPQQIFTKTALEPSVLKEVCDEINKIDPKKFTEHDLIGRVYEYFLQAFSINADKEEGEFYTPHSIVELIASILEPYDGTIYDPACGSGGMFVQSMKMIEAHGGNTKAVSVYGQESEPATYRLCKMNLAVRGISYNLGEHAASSFTNDQHKGRKMDYIMANPPFNKKSWRGEKELLDDPRWSGYDVPPVSNANYGWILHILSKLNVRKGIAGFLLANGALDDSDTKNIRQKLIENDKVEAIIVLPRNMFYSTDISVTLWVLNNNKKGGPRNGRMLRNRQGEVLFIDLRTWSQNIYEKKYVKLTEEQIQKVCDIYHTWQTTEGKFAKPELYYAATEKEIAEKDFSLVPSRYIEFIDRDTEMDYQSALQNMSKEFKALNARWEKNKTTLVEAFKVLGYDGE</sequence>
<dbReference type="InterPro" id="IPR038333">
    <property type="entry name" value="T1MK-like_N_sf"/>
</dbReference>
<dbReference type="GO" id="GO:0032259">
    <property type="term" value="P:methylation"/>
    <property type="evidence" value="ECO:0007669"/>
    <property type="project" value="UniProtKB-KW"/>
</dbReference>
<evidence type="ECO:0000256" key="1">
    <source>
        <dbReference type="ARBA" id="ARBA00006594"/>
    </source>
</evidence>
<dbReference type="GO" id="GO:0009307">
    <property type="term" value="P:DNA restriction-modification system"/>
    <property type="evidence" value="ECO:0007669"/>
    <property type="project" value="UniProtKB-KW"/>
</dbReference>
<dbReference type="Pfam" id="PF02384">
    <property type="entry name" value="N6_Mtase"/>
    <property type="match status" value="1"/>
</dbReference>
<dbReference type="GO" id="GO:0009007">
    <property type="term" value="F:site-specific DNA-methyltransferase (adenine-specific) activity"/>
    <property type="evidence" value="ECO:0007669"/>
    <property type="project" value="UniProtKB-EC"/>
</dbReference>
<dbReference type="AlphaFoldDB" id="A0AAW5IH98"/>
<dbReference type="Gene3D" id="1.20.1260.30">
    <property type="match status" value="1"/>
</dbReference>
<dbReference type="PANTHER" id="PTHR42998:SF1">
    <property type="entry name" value="TYPE I RESTRICTION ENZYME HINDI METHYLASE SUBUNIT"/>
    <property type="match status" value="1"/>
</dbReference>
<dbReference type="EC" id="2.1.1.72" evidence="2"/>
<evidence type="ECO:0000313" key="11">
    <source>
        <dbReference type="Proteomes" id="UP001205531"/>
    </source>
</evidence>
<dbReference type="InterPro" id="IPR052916">
    <property type="entry name" value="Type-I_RE_MTase_Subunit"/>
</dbReference>
<gene>
    <name evidence="10" type="ORF">NNC64_01910</name>
</gene>
<organism evidence="10 11">
    <name type="scientific">Segatella copri</name>
    <dbReference type="NCBI Taxonomy" id="165179"/>
    <lineage>
        <taxon>Bacteria</taxon>
        <taxon>Pseudomonadati</taxon>
        <taxon>Bacteroidota</taxon>
        <taxon>Bacteroidia</taxon>
        <taxon>Bacteroidales</taxon>
        <taxon>Prevotellaceae</taxon>
        <taxon>Segatella</taxon>
    </lineage>
</organism>
<name>A0AAW5IH98_9BACT</name>
<dbReference type="GO" id="GO:0003677">
    <property type="term" value="F:DNA binding"/>
    <property type="evidence" value="ECO:0007669"/>
    <property type="project" value="InterPro"/>
</dbReference>
<dbReference type="SUPFAM" id="SSF53335">
    <property type="entry name" value="S-adenosyl-L-methionine-dependent methyltransferases"/>
    <property type="match status" value="1"/>
</dbReference>
<dbReference type="InterPro" id="IPR022749">
    <property type="entry name" value="D12N6_MeTrfase_N"/>
</dbReference>
<comment type="caution">
    <text evidence="10">The sequence shown here is derived from an EMBL/GenBank/DDBJ whole genome shotgun (WGS) entry which is preliminary data.</text>
</comment>
<dbReference type="Gene3D" id="3.40.50.150">
    <property type="entry name" value="Vaccinia Virus protein VP39"/>
    <property type="match status" value="1"/>
</dbReference>
<evidence type="ECO:0000259" key="8">
    <source>
        <dbReference type="Pfam" id="PF02384"/>
    </source>
</evidence>
<accession>A0AAW5IH98</accession>
<protein>
    <recommendedName>
        <fullName evidence="2">site-specific DNA-methyltransferase (adenine-specific)</fullName>
        <ecNumber evidence="2">2.1.1.72</ecNumber>
    </recommendedName>
</protein>
<evidence type="ECO:0000313" key="10">
    <source>
        <dbReference type="EMBL" id="MCP9563331.1"/>
    </source>
</evidence>
<evidence type="ECO:0000256" key="2">
    <source>
        <dbReference type="ARBA" id="ARBA00011900"/>
    </source>
</evidence>
<evidence type="ECO:0000256" key="4">
    <source>
        <dbReference type="ARBA" id="ARBA00022679"/>
    </source>
</evidence>
<dbReference type="GO" id="GO:0008170">
    <property type="term" value="F:N-methyltransferase activity"/>
    <property type="evidence" value="ECO:0007669"/>
    <property type="project" value="InterPro"/>
</dbReference>
<reference evidence="10" key="1">
    <citation type="submission" date="2022-07" db="EMBL/GenBank/DDBJ databases">
        <title>Prevotella copri.</title>
        <authorList>
            <person name="Yang C."/>
        </authorList>
    </citation>
    <scope>NUCLEOTIDE SEQUENCE</scope>
    <source>
        <strain evidence="10">HF2107</strain>
    </source>
</reference>
<comment type="similarity">
    <text evidence="1">Belongs to the N(4)/N(6)-methyltransferase family.</text>
</comment>
<comment type="catalytic activity">
    <reaction evidence="7">
        <text>a 2'-deoxyadenosine in DNA + S-adenosyl-L-methionine = an N(6)-methyl-2'-deoxyadenosine in DNA + S-adenosyl-L-homocysteine + H(+)</text>
        <dbReference type="Rhea" id="RHEA:15197"/>
        <dbReference type="Rhea" id="RHEA-COMP:12418"/>
        <dbReference type="Rhea" id="RHEA-COMP:12419"/>
        <dbReference type="ChEBI" id="CHEBI:15378"/>
        <dbReference type="ChEBI" id="CHEBI:57856"/>
        <dbReference type="ChEBI" id="CHEBI:59789"/>
        <dbReference type="ChEBI" id="CHEBI:90615"/>
        <dbReference type="ChEBI" id="CHEBI:90616"/>
        <dbReference type="EC" id="2.1.1.72"/>
    </reaction>
</comment>
<dbReference type="RefSeq" id="WP_254950236.1">
    <property type="nucleotide sequence ID" value="NZ_JANDWY010000002.1"/>
</dbReference>
<evidence type="ECO:0000256" key="5">
    <source>
        <dbReference type="ARBA" id="ARBA00022691"/>
    </source>
</evidence>
<evidence type="ECO:0000256" key="6">
    <source>
        <dbReference type="ARBA" id="ARBA00022747"/>
    </source>
</evidence>